<proteinExistence type="predicted"/>
<dbReference type="KEGG" id="dmo:Dmoj_GI25584"/>
<dbReference type="AlphaFoldDB" id="A0A0Q9X6B9"/>
<reference evidence="1 2" key="1">
    <citation type="journal article" date="2007" name="Nature">
        <title>Evolution of genes and genomes on the Drosophila phylogeny.</title>
        <authorList>
            <consortium name="Drosophila 12 Genomes Consortium"/>
            <person name="Clark A.G."/>
            <person name="Eisen M.B."/>
            <person name="Smith D.R."/>
            <person name="Bergman C.M."/>
            <person name="Oliver B."/>
            <person name="Markow T.A."/>
            <person name="Kaufman T.C."/>
            <person name="Kellis M."/>
            <person name="Gelbart W."/>
            <person name="Iyer V.N."/>
            <person name="Pollard D.A."/>
            <person name="Sackton T.B."/>
            <person name="Larracuente A.M."/>
            <person name="Singh N.D."/>
            <person name="Abad J.P."/>
            <person name="Abt D.N."/>
            <person name="Adryan B."/>
            <person name="Aguade M."/>
            <person name="Akashi H."/>
            <person name="Anderson W.W."/>
            <person name="Aquadro C.F."/>
            <person name="Ardell D.H."/>
            <person name="Arguello R."/>
            <person name="Artieri C.G."/>
            <person name="Barbash D.A."/>
            <person name="Barker D."/>
            <person name="Barsanti P."/>
            <person name="Batterham P."/>
            <person name="Batzoglou S."/>
            <person name="Begun D."/>
            <person name="Bhutkar A."/>
            <person name="Blanco E."/>
            <person name="Bosak S.A."/>
            <person name="Bradley R.K."/>
            <person name="Brand A.D."/>
            <person name="Brent M.R."/>
            <person name="Brooks A.N."/>
            <person name="Brown R.H."/>
            <person name="Butlin R.K."/>
            <person name="Caggese C."/>
            <person name="Calvi B.R."/>
            <person name="Bernardo de Carvalho A."/>
            <person name="Caspi A."/>
            <person name="Castrezana S."/>
            <person name="Celniker S.E."/>
            <person name="Chang J.L."/>
            <person name="Chapple C."/>
            <person name="Chatterji S."/>
            <person name="Chinwalla A."/>
            <person name="Civetta A."/>
            <person name="Clifton S.W."/>
            <person name="Comeron J.M."/>
            <person name="Costello J.C."/>
            <person name="Coyne J.A."/>
            <person name="Daub J."/>
            <person name="David R.G."/>
            <person name="Delcher A.L."/>
            <person name="Delehaunty K."/>
            <person name="Do C.B."/>
            <person name="Ebling H."/>
            <person name="Edwards K."/>
            <person name="Eickbush T."/>
            <person name="Evans J.D."/>
            <person name="Filipski A."/>
            <person name="Findeiss S."/>
            <person name="Freyhult E."/>
            <person name="Fulton L."/>
            <person name="Fulton R."/>
            <person name="Garcia A.C."/>
            <person name="Gardiner A."/>
            <person name="Garfield D.A."/>
            <person name="Garvin B.E."/>
            <person name="Gibson G."/>
            <person name="Gilbert D."/>
            <person name="Gnerre S."/>
            <person name="Godfrey J."/>
            <person name="Good R."/>
            <person name="Gotea V."/>
            <person name="Gravely B."/>
            <person name="Greenberg A.J."/>
            <person name="Griffiths-Jones S."/>
            <person name="Gross S."/>
            <person name="Guigo R."/>
            <person name="Gustafson E.A."/>
            <person name="Haerty W."/>
            <person name="Hahn M.W."/>
            <person name="Halligan D.L."/>
            <person name="Halpern A.L."/>
            <person name="Halter G.M."/>
            <person name="Han M.V."/>
            <person name="Heger A."/>
            <person name="Hillier L."/>
            <person name="Hinrichs A.S."/>
            <person name="Holmes I."/>
            <person name="Hoskins R.A."/>
            <person name="Hubisz M.J."/>
            <person name="Hultmark D."/>
            <person name="Huntley M.A."/>
            <person name="Jaffe D.B."/>
            <person name="Jagadeeshan S."/>
            <person name="Jeck W.R."/>
            <person name="Johnson J."/>
            <person name="Jones C.D."/>
            <person name="Jordan W.C."/>
            <person name="Karpen G.H."/>
            <person name="Kataoka E."/>
            <person name="Keightley P.D."/>
            <person name="Kheradpour P."/>
            <person name="Kirkness E.F."/>
            <person name="Koerich L.B."/>
            <person name="Kristiansen K."/>
            <person name="Kudrna D."/>
            <person name="Kulathinal R.J."/>
            <person name="Kumar S."/>
            <person name="Kwok R."/>
            <person name="Lander E."/>
            <person name="Langley C.H."/>
            <person name="Lapoint R."/>
            <person name="Lazzaro B.P."/>
            <person name="Lee S.J."/>
            <person name="Levesque L."/>
            <person name="Li R."/>
            <person name="Lin C.F."/>
            <person name="Lin M.F."/>
            <person name="Lindblad-Toh K."/>
            <person name="Llopart A."/>
            <person name="Long M."/>
            <person name="Low L."/>
            <person name="Lozovsky E."/>
            <person name="Lu J."/>
            <person name="Luo M."/>
            <person name="Machado C.A."/>
            <person name="Makalowski W."/>
            <person name="Marzo M."/>
            <person name="Matsuda M."/>
            <person name="Matzkin L."/>
            <person name="McAllister B."/>
            <person name="McBride C.S."/>
            <person name="McKernan B."/>
            <person name="McKernan K."/>
            <person name="Mendez-Lago M."/>
            <person name="Minx P."/>
            <person name="Mollenhauer M.U."/>
            <person name="Montooth K."/>
            <person name="Mount S.M."/>
            <person name="Mu X."/>
            <person name="Myers E."/>
            <person name="Negre B."/>
            <person name="Newfeld S."/>
            <person name="Nielsen R."/>
            <person name="Noor M.A."/>
            <person name="O'Grady P."/>
            <person name="Pachter L."/>
            <person name="Papaceit M."/>
            <person name="Parisi M.J."/>
            <person name="Parisi M."/>
            <person name="Parts L."/>
            <person name="Pedersen J.S."/>
            <person name="Pesole G."/>
            <person name="Phillippy A.M."/>
            <person name="Ponting C.P."/>
            <person name="Pop M."/>
            <person name="Porcelli D."/>
            <person name="Powell J.R."/>
            <person name="Prohaska S."/>
            <person name="Pruitt K."/>
            <person name="Puig M."/>
            <person name="Quesneville H."/>
            <person name="Ram K.R."/>
            <person name="Rand D."/>
            <person name="Rasmussen M.D."/>
            <person name="Reed L.K."/>
            <person name="Reenan R."/>
            <person name="Reily A."/>
            <person name="Remington K.A."/>
            <person name="Rieger T.T."/>
            <person name="Ritchie M.G."/>
            <person name="Robin C."/>
            <person name="Rogers Y.H."/>
            <person name="Rohde C."/>
            <person name="Rozas J."/>
            <person name="Rubenfield M.J."/>
            <person name="Ruiz A."/>
            <person name="Russo S."/>
            <person name="Salzberg S.L."/>
            <person name="Sanchez-Gracia A."/>
            <person name="Saranga D.J."/>
            <person name="Sato H."/>
            <person name="Schaeffer S.W."/>
            <person name="Schatz M.C."/>
            <person name="Schlenke T."/>
            <person name="Schwartz R."/>
            <person name="Segarra C."/>
            <person name="Singh R.S."/>
            <person name="Sirot L."/>
            <person name="Sirota M."/>
            <person name="Sisneros N.B."/>
            <person name="Smith C.D."/>
            <person name="Smith T.F."/>
            <person name="Spieth J."/>
            <person name="Stage D.E."/>
            <person name="Stark A."/>
            <person name="Stephan W."/>
            <person name="Strausberg R.L."/>
            <person name="Strempel S."/>
            <person name="Sturgill D."/>
            <person name="Sutton G."/>
            <person name="Sutton G.G."/>
            <person name="Tao W."/>
            <person name="Teichmann S."/>
            <person name="Tobari Y.N."/>
            <person name="Tomimura Y."/>
            <person name="Tsolas J.M."/>
            <person name="Valente V.L."/>
            <person name="Venter E."/>
            <person name="Venter J.C."/>
            <person name="Vicario S."/>
            <person name="Vieira F.G."/>
            <person name="Vilella A.J."/>
            <person name="Villasante A."/>
            <person name="Walenz B."/>
            <person name="Wang J."/>
            <person name="Wasserman M."/>
            <person name="Watts T."/>
            <person name="Wilson D."/>
            <person name="Wilson R.K."/>
            <person name="Wing R.A."/>
            <person name="Wolfner M.F."/>
            <person name="Wong A."/>
            <person name="Wong G.K."/>
            <person name="Wu C.I."/>
            <person name="Wu G."/>
            <person name="Yamamoto D."/>
            <person name="Yang H.P."/>
            <person name="Yang S.P."/>
            <person name="Yorke J.A."/>
            <person name="Yoshida K."/>
            <person name="Zdobnov E."/>
            <person name="Zhang P."/>
            <person name="Zhang Y."/>
            <person name="Zimin A.V."/>
            <person name="Baldwin J."/>
            <person name="Abdouelleil A."/>
            <person name="Abdulkadir J."/>
            <person name="Abebe A."/>
            <person name="Abera B."/>
            <person name="Abreu J."/>
            <person name="Acer S.C."/>
            <person name="Aftuck L."/>
            <person name="Alexander A."/>
            <person name="An P."/>
            <person name="Anderson E."/>
            <person name="Anderson S."/>
            <person name="Arachi H."/>
            <person name="Azer M."/>
            <person name="Bachantsang P."/>
            <person name="Barry A."/>
            <person name="Bayul T."/>
            <person name="Berlin A."/>
            <person name="Bessette D."/>
            <person name="Bloom T."/>
            <person name="Blye J."/>
            <person name="Boguslavskiy L."/>
            <person name="Bonnet C."/>
            <person name="Boukhgalter B."/>
            <person name="Bourzgui I."/>
            <person name="Brown A."/>
            <person name="Cahill P."/>
            <person name="Channer S."/>
            <person name="Cheshatsang Y."/>
            <person name="Chuda L."/>
            <person name="Citroen M."/>
            <person name="Collymore A."/>
            <person name="Cooke P."/>
            <person name="Costello M."/>
            <person name="D'Aco K."/>
            <person name="Daza R."/>
            <person name="De Haan G."/>
            <person name="DeGray S."/>
            <person name="DeMaso C."/>
            <person name="Dhargay N."/>
            <person name="Dooley K."/>
            <person name="Dooley E."/>
            <person name="Doricent M."/>
            <person name="Dorje P."/>
            <person name="Dorjee K."/>
            <person name="Dupes A."/>
            <person name="Elong R."/>
            <person name="Falk J."/>
            <person name="Farina A."/>
            <person name="Faro S."/>
            <person name="Ferguson D."/>
            <person name="Fisher S."/>
            <person name="Foley C.D."/>
            <person name="Franke A."/>
            <person name="Friedrich D."/>
            <person name="Gadbois L."/>
            <person name="Gearin G."/>
            <person name="Gearin C.R."/>
            <person name="Giannoukos G."/>
            <person name="Goode T."/>
            <person name="Graham J."/>
            <person name="Grandbois E."/>
            <person name="Grewal S."/>
            <person name="Gyaltsen K."/>
            <person name="Hafez N."/>
            <person name="Hagos B."/>
            <person name="Hall J."/>
            <person name="Henson C."/>
            <person name="Hollinger A."/>
            <person name="Honan T."/>
            <person name="Huard M.D."/>
            <person name="Hughes L."/>
            <person name="Hurhula B."/>
            <person name="Husby M.E."/>
            <person name="Kamat A."/>
            <person name="Kanga B."/>
            <person name="Kashin S."/>
            <person name="Khazanovich D."/>
            <person name="Kisner P."/>
            <person name="Lance K."/>
            <person name="Lara M."/>
            <person name="Lee W."/>
            <person name="Lennon N."/>
            <person name="Letendre F."/>
            <person name="LeVine R."/>
            <person name="Lipovsky A."/>
            <person name="Liu X."/>
            <person name="Liu J."/>
            <person name="Liu S."/>
            <person name="Lokyitsang T."/>
            <person name="Lokyitsang Y."/>
            <person name="Lubonja R."/>
            <person name="Lui A."/>
            <person name="MacDonald P."/>
            <person name="Magnisalis V."/>
            <person name="Maru K."/>
            <person name="Matthews C."/>
            <person name="McCusker W."/>
            <person name="McDonough S."/>
            <person name="Mehta T."/>
            <person name="Meldrim J."/>
            <person name="Meneus L."/>
            <person name="Mihai O."/>
            <person name="Mihalev A."/>
            <person name="Mihova T."/>
            <person name="Mittelman R."/>
            <person name="Mlenga V."/>
            <person name="Montmayeur A."/>
            <person name="Mulrain L."/>
            <person name="Navidi A."/>
            <person name="Naylor J."/>
            <person name="Negash T."/>
            <person name="Nguyen T."/>
            <person name="Nguyen N."/>
            <person name="Nicol R."/>
            <person name="Norbu C."/>
            <person name="Norbu N."/>
            <person name="Novod N."/>
            <person name="O'Neill B."/>
            <person name="Osman S."/>
            <person name="Markiewicz E."/>
            <person name="Oyono O.L."/>
            <person name="Patti C."/>
            <person name="Phunkhang P."/>
            <person name="Pierre F."/>
            <person name="Priest M."/>
            <person name="Raghuraman S."/>
            <person name="Rege F."/>
            <person name="Reyes R."/>
            <person name="Rise C."/>
            <person name="Rogov P."/>
            <person name="Ross K."/>
            <person name="Ryan E."/>
            <person name="Settipalli S."/>
            <person name="Shea T."/>
            <person name="Sherpa N."/>
            <person name="Shi L."/>
            <person name="Shih D."/>
            <person name="Sparrow T."/>
            <person name="Spaulding J."/>
            <person name="Stalker J."/>
            <person name="Stange-Thomann N."/>
            <person name="Stavropoulos S."/>
            <person name="Stone C."/>
            <person name="Strader C."/>
            <person name="Tesfaye S."/>
            <person name="Thomson T."/>
            <person name="Thoulutsang Y."/>
            <person name="Thoulutsang D."/>
            <person name="Topham K."/>
            <person name="Topping I."/>
            <person name="Tsamla T."/>
            <person name="Vassiliev H."/>
            <person name="Vo A."/>
            <person name="Wangchuk T."/>
            <person name="Wangdi T."/>
            <person name="Weiand M."/>
            <person name="Wilkinson J."/>
            <person name="Wilson A."/>
            <person name="Yadav S."/>
            <person name="Young G."/>
            <person name="Yu Q."/>
            <person name="Zembek L."/>
            <person name="Zhong D."/>
            <person name="Zimmer A."/>
            <person name="Zwirko Z."/>
            <person name="Jaffe D.B."/>
            <person name="Alvarez P."/>
            <person name="Brockman W."/>
            <person name="Butler J."/>
            <person name="Chin C."/>
            <person name="Gnerre S."/>
            <person name="Grabherr M."/>
            <person name="Kleber M."/>
            <person name="Mauceli E."/>
            <person name="MacCallum I."/>
        </authorList>
    </citation>
    <scope>NUCLEOTIDE SEQUENCE [LARGE SCALE GENOMIC DNA]</scope>
    <source>
        <strain evidence="2">Tucson 15081-1352.22</strain>
    </source>
</reference>
<evidence type="ECO:0000313" key="2">
    <source>
        <dbReference type="Proteomes" id="UP000009192"/>
    </source>
</evidence>
<organism evidence="1 2">
    <name type="scientific">Drosophila mojavensis</name>
    <name type="common">Fruit fly</name>
    <dbReference type="NCBI Taxonomy" id="7230"/>
    <lineage>
        <taxon>Eukaryota</taxon>
        <taxon>Metazoa</taxon>
        <taxon>Ecdysozoa</taxon>
        <taxon>Arthropoda</taxon>
        <taxon>Hexapoda</taxon>
        <taxon>Insecta</taxon>
        <taxon>Pterygota</taxon>
        <taxon>Neoptera</taxon>
        <taxon>Endopterygota</taxon>
        <taxon>Diptera</taxon>
        <taxon>Brachycera</taxon>
        <taxon>Muscomorpha</taxon>
        <taxon>Ephydroidea</taxon>
        <taxon>Drosophilidae</taxon>
        <taxon>Drosophila</taxon>
    </lineage>
</organism>
<dbReference type="InParanoid" id="A0A0Q9X6B9"/>
<dbReference type="EMBL" id="CH933807">
    <property type="protein sequence ID" value="KRG03792.1"/>
    <property type="molecule type" value="Genomic_DNA"/>
</dbReference>
<keyword evidence="2" id="KW-1185">Reference proteome</keyword>
<accession>A0A0Q9X6B9</accession>
<gene>
    <name evidence="1" type="primary">Dmoj\GI25584</name>
    <name evidence="1" type="ORF">Dmoj_GI25584</name>
</gene>
<name>A0A0Q9X6B9_DROMO</name>
<sequence>MKTTQLLEVTSRRTFYLKYEIWWTVQTLRRKLLLGANSLETQNMVDGTNFETEIAARC</sequence>
<evidence type="ECO:0000313" key="1">
    <source>
        <dbReference type="EMBL" id="KRG03792.1"/>
    </source>
</evidence>
<protein>
    <submittedName>
        <fullName evidence="1">Uncharacterized protein</fullName>
    </submittedName>
</protein>
<dbReference type="Proteomes" id="UP000009192">
    <property type="component" value="Unassembled WGS sequence"/>
</dbReference>